<accession>A0A916LL56</accession>
<comment type="caution">
    <text evidence="1">The sequence shown here is derived from an EMBL/GenBank/DDBJ whole genome shotgun (WGS) entry which is preliminary data.</text>
</comment>
<sequence length="44" mass="4961">MVLVNIARQIAYRLTHGEISMLRTGVTEELTFTIRMGSLKIPLS</sequence>
<dbReference type="AlphaFoldDB" id="A0A916LL56"/>
<dbReference type="Proteomes" id="UP000243105">
    <property type="component" value="Unassembled WGS sequence"/>
</dbReference>
<protein>
    <submittedName>
        <fullName evidence="1">Uncharacterized protein</fullName>
    </submittedName>
</protein>
<feature type="non-terminal residue" evidence="1">
    <location>
        <position position="44"/>
    </location>
</feature>
<gene>
    <name evidence="1" type="ORF">JGI25_01619</name>
</gene>
<organism evidence="1 2">
    <name type="scientific">Kryptobacter tengchongensis</name>
    <dbReference type="NCBI Taxonomy" id="1643429"/>
    <lineage>
        <taxon>Bacteria</taxon>
        <taxon>Pseudomonadati</taxon>
        <taxon>Candidatus Kryptoniota</taxon>
        <taxon>Candidatus Kryptobacter</taxon>
    </lineage>
</organism>
<reference evidence="1 2" key="1">
    <citation type="submission" date="2015-11" db="EMBL/GenBank/DDBJ databases">
        <authorList>
            <person name="Varghese N."/>
        </authorList>
    </citation>
    <scope>NUCLEOTIDE SEQUENCE [LARGE SCALE GENOMIC DNA]</scope>
    <source>
        <strain evidence="1 2">JGI-25</strain>
    </source>
</reference>
<dbReference type="EMBL" id="CZVV01000176">
    <property type="protein sequence ID" value="CUT05621.1"/>
    <property type="molecule type" value="Genomic_DNA"/>
</dbReference>
<name>A0A916LL56_KRYT1</name>
<evidence type="ECO:0000313" key="2">
    <source>
        <dbReference type="Proteomes" id="UP000243105"/>
    </source>
</evidence>
<evidence type="ECO:0000313" key="1">
    <source>
        <dbReference type="EMBL" id="CUT05621.1"/>
    </source>
</evidence>
<proteinExistence type="predicted"/>